<keyword evidence="2" id="KW-1185">Reference proteome</keyword>
<gene>
    <name evidence="1" type="ORF">NE686_00650</name>
</gene>
<protein>
    <submittedName>
        <fullName evidence="1">Replicative helicase loader/inhibitor</fullName>
    </submittedName>
</protein>
<name>A0ABT1S533_9FIRM</name>
<dbReference type="GO" id="GO:0004386">
    <property type="term" value="F:helicase activity"/>
    <property type="evidence" value="ECO:0007669"/>
    <property type="project" value="UniProtKB-KW"/>
</dbReference>
<sequence length="58" mass="6593">MIELEGLMKRSDVIKLLAVLSEAYPNIKEIETTTVEIWYDCLKDVDLTIALAARKTHS</sequence>
<proteinExistence type="predicted"/>
<dbReference type="EMBL" id="JANGAC010000001">
    <property type="protein sequence ID" value="MCQ4921578.1"/>
    <property type="molecule type" value="Genomic_DNA"/>
</dbReference>
<dbReference type="Proteomes" id="UP001524478">
    <property type="component" value="Unassembled WGS sequence"/>
</dbReference>
<dbReference type="Gene3D" id="1.10.8.200">
    <property type="entry name" value="Replisome organizer (g39p helicase loader/inhibitor protein)"/>
    <property type="match status" value="1"/>
</dbReference>
<reference evidence="1 2" key="1">
    <citation type="submission" date="2022-06" db="EMBL/GenBank/DDBJ databases">
        <title>Isolation of gut microbiota from human fecal samples.</title>
        <authorList>
            <person name="Pamer E.G."/>
            <person name="Barat B."/>
            <person name="Waligurski E."/>
            <person name="Medina S."/>
            <person name="Paddock L."/>
            <person name="Mostad J."/>
        </authorList>
    </citation>
    <scope>NUCLEOTIDE SEQUENCE [LARGE SCALE GENOMIC DNA]</scope>
    <source>
        <strain evidence="1 2">DFI.7.95</strain>
    </source>
</reference>
<evidence type="ECO:0000313" key="1">
    <source>
        <dbReference type="EMBL" id="MCQ4921578.1"/>
    </source>
</evidence>
<organism evidence="1 2">
    <name type="scientific">Tissierella carlieri</name>
    <dbReference type="NCBI Taxonomy" id="689904"/>
    <lineage>
        <taxon>Bacteria</taxon>
        <taxon>Bacillati</taxon>
        <taxon>Bacillota</taxon>
        <taxon>Tissierellia</taxon>
        <taxon>Tissierellales</taxon>
        <taxon>Tissierellaceae</taxon>
        <taxon>Tissierella</taxon>
    </lineage>
</organism>
<keyword evidence="1" id="KW-0378">Hydrolase</keyword>
<accession>A0ABT1S533</accession>
<evidence type="ECO:0000313" key="2">
    <source>
        <dbReference type="Proteomes" id="UP001524478"/>
    </source>
</evidence>
<keyword evidence="1" id="KW-0067">ATP-binding</keyword>
<dbReference type="RefSeq" id="WP_256310098.1">
    <property type="nucleotide sequence ID" value="NZ_JANGAC010000001.1"/>
</dbReference>
<keyword evidence="1" id="KW-0547">Nucleotide-binding</keyword>
<keyword evidence="1" id="KW-0347">Helicase</keyword>
<comment type="caution">
    <text evidence="1">The sequence shown here is derived from an EMBL/GenBank/DDBJ whole genome shotgun (WGS) entry which is preliminary data.</text>
</comment>